<dbReference type="Gene3D" id="2.60.40.10">
    <property type="entry name" value="Immunoglobulins"/>
    <property type="match status" value="2"/>
</dbReference>
<evidence type="ECO:0000313" key="4">
    <source>
        <dbReference type="Proteomes" id="UP000019483"/>
    </source>
</evidence>
<feature type="domain" description="CARDB" evidence="1">
    <location>
        <begin position="508"/>
        <end position="605"/>
    </location>
</feature>
<name>W9DTC9_METTI</name>
<dbReference type="Pfam" id="PF13360">
    <property type="entry name" value="PQQ_2"/>
    <property type="match status" value="4"/>
</dbReference>
<dbReference type="OrthoDB" id="118035at2157"/>
<organism evidence="3 4">
    <name type="scientific">Methanolobus tindarius DSM 2278</name>
    <dbReference type="NCBI Taxonomy" id="1090322"/>
    <lineage>
        <taxon>Archaea</taxon>
        <taxon>Methanobacteriati</taxon>
        <taxon>Methanobacteriota</taxon>
        <taxon>Stenosarchaea group</taxon>
        <taxon>Methanomicrobia</taxon>
        <taxon>Methanosarcinales</taxon>
        <taxon>Methanosarcinaceae</taxon>
        <taxon>Methanolobus</taxon>
    </lineage>
</organism>
<dbReference type="Gene3D" id="2.130.10.10">
    <property type="entry name" value="YVTN repeat-like/Quinoprotein amine dehydrogenase"/>
    <property type="match status" value="3"/>
</dbReference>
<feature type="domain" description="Pyrrolo-quinoline quinone repeat" evidence="2">
    <location>
        <begin position="58"/>
        <end position="101"/>
    </location>
</feature>
<feature type="domain" description="Pyrrolo-quinoline quinone repeat" evidence="2">
    <location>
        <begin position="114"/>
        <end position="213"/>
    </location>
</feature>
<dbReference type="Gene3D" id="2.40.10.480">
    <property type="match status" value="1"/>
</dbReference>
<dbReference type="InterPro" id="IPR015943">
    <property type="entry name" value="WD40/YVTN_repeat-like_dom_sf"/>
</dbReference>
<dbReference type="SUPFAM" id="SSF50998">
    <property type="entry name" value="Quinoprotein alcohol dehydrogenase-like"/>
    <property type="match status" value="4"/>
</dbReference>
<dbReference type="InterPro" id="IPR018391">
    <property type="entry name" value="PQQ_b-propeller_rpt"/>
</dbReference>
<comment type="caution">
    <text evidence="3">The sequence shown here is derived from an EMBL/GenBank/DDBJ whole genome shotgun (WGS) entry which is preliminary data.</text>
</comment>
<dbReference type="SMART" id="SM00564">
    <property type="entry name" value="PQQ"/>
    <property type="match status" value="13"/>
</dbReference>
<feature type="domain" description="Pyrrolo-quinoline quinone repeat" evidence="2">
    <location>
        <begin position="268"/>
        <end position="394"/>
    </location>
</feature>
<protein>
    <submittedName>
        <fullName evidence="3">WD40-like repeat protein</fullName>
    </submittedName>
</protein>
<dbReference type="Pfam" id="PF07705">
    <property type="entry name" value="CARDB"/>
    <property type="match status" value="2"/>
</dbReference>
<dbReference type="PANTHER" id="PTHR34512">
    <property type="entry name" value="CELL SURFACE PROTEIN"/>
    <property type="match status" value="1"/>
</dbReference>
<dbReference type="AlphaFoldDB" id="W9DTC9"/>
<dbReference type="InterPro" id="IPR011047">
    <property type="entry name" value="Quinoprotein_ADH-like_sf"/>
</dbReference>
<dbReference type="InterPro" id="IPR013783">
    <property type="entry name" value="Ig-like_fold"/>
</dbReference>
<feature type="domain" description="Pyrrolo-quinoline quinone repeat" evidence="2">
    <location>
        <begin position="697"/>
        <end position="937"/>
    </location>
</feature>
<dbReference type="STRING" id="1090322.MettiDRAFT_0350"/>
<gene>
    <name evidence="3" type="ORF">MettiDRAFT_0350</name>
</gene>
<dbReference type="RefSeq" id="WP_023844083.1">
    <property type="nucleotide sequence ID" value="NZ_AZAJ01000001.1"/>
</dbReference>
<dbReference type="InterPro" id="IPR002372">
    <property type="entry name" value="PQQ_rpt_dom"/>
</dbReference>
<reference evidence="3 4" key="1">
    <citation type="submission" date="2013-08" db="EMBL/GenBank/DDBJ databases">
        <authorList>
            <consortium name="DOE Joint Genome Institute"/>
            <person name="Eisen J."/>
            <person name="Huntemann M."/>
            <person name="Han J."/>
            <person name="Chen A."/>
            <person name="Kyrpides N."/>
            <person name="Mavromatis K."/>
            <person name="Markowitz V."/>
            <person name="Palaniappan K."/>
            <person name="Ivanova N."/>
            <person name="Schaumberg A."/>
            <person name="Pati A."/>
            <person name="Liolios K."/>
            <person name="Nordberg H.P."/>
            <person name="Cantor M.N."/>
            <person name="Hua S.X."/>
            <person name="Woyke T."/>
        </authorList>
    </citation>
    <scope>NUCLEOTIDE SEQUENCE [LARGE SCALE GENOMIC DNA]</scope>
    <source>
        <strain evidence="3 4">DSM 2278</strain>
    </source>
</reference>
<dbReference type="EMBL" id="AZAJ01000001">
    <property type="protein sequence ID" value="ETA66947.1"/>
    <property type="molecule type" value="Genomic_DNA"/>
</dbReference>
<sequence>MKKKIQNIIPIMAVVMLTLFFIPVGLAEESGSTTWHQFQKDMAHTGFYPESLPEAYDELWNVSVNAVGDSAPVVAEGMVFVNCADNKLKAIDEITGEVQWSTPVDPIQYGSWSSPAYHDGMVFTSTGLNTTCVYAENGTIKWIFKLPGNMASCNGGPLIADGKVFCNDWNDMHYYCLDEETGRELWNFTVDHESYSYSYAQGTPAYKDGKIYLTCWDYLATPGGHIYCVDATTGEEIWDQPFDSACGSAALGDDGRLYATAFNFYGSASVSALSMEDGSVIWTTNIGSTDSTPAIAYGNIYVSAPNNVYCINASNGSIIWNTKGAGGWTDSVSVADGKVFAGTQFSSTTTGGFTGLVELNAYTGDVLWKAAGGSTAISDGNIYTILRGGKVYAYSEATPIIDIVASDLELPTGIAYPYYSNEITATISNAGNKYVDDVSVSLQVNGNEIDSQTISVLGGACSQSVSFDWTPTESGNYEITLVTSSDGITEISTTNNEMSIDVEVQSGNPDLVPSELSISTVYINQPYELTATVSNMGYMIAGPFTVEVKEGTTVLASETISSLGPAQSTDVVFNWLPSVTGNSDLTITVDVNSVVEEEDESNNELIQSIEVKPETSVEVLSDNDWSQFQRDSSNNGITTAYAPCDNSVKVKWSADDFDGCIDIPPIIKGNMVYVISSSGAVFAYDKTTGEYEDNTGWSKFTWESADLHSATPAYGDGNIFVATYGGNLYAYNSSEGDLLWTVNVTDDSFECPITYYDHRIYLGEGISLDSDTKYYYCYDDLGTLLWKYPITDTVGFIWNGASVIGDYVVFSTHEGGLISLDRKTGELADEISLNSTVSSEISFAKADPGVFRSSVMYNDGYVYTTSESGQPTGYVWKIMFDSTDGTFSDQGWCSEQIFSTSTPAVYDGKVYVGQGEHYNPGELICLDDSTGDEIWSYSVSGGVKSSPVVSTYYDTPYIYFTSANNNGTLYCLDGDGNLVWEYNPPDTGYILQGVAVSQGKAYFGTDGGYLYCVGGDQFPWNDPASTSEQQVSMVEAMTAISYWKSNYLIPQTNEKVSQNELMYIVSYWKSRYSLPLFW</sequence>
<evidence type="ECO:0000313" key="3">
    <source>
        <dbReference type="EMBL" id="ETA66947.1"/>
    </source>
</evidence>
<keyword evidence="4" id="KW-1185">Reference proteome</keyword>
<dbReference type="PANTHER" id="PTHR34512:SF30">
    <property type="entry name" value="OUTER MEMBRANE PROTEIN ASSEMBLY FACTOR BAMB"/>
    <property type="match status" value="1"/>
</dbReference>
<dbReference type="Proteomes" id="UP000019483">
    <property type="component" value="Unassembled WGS sequence"/>
</dbReference>
<dbReference type="InterPro" id="IPR011635">
    <property type="entry name" value="CARDB"/>
</dbReference>
<accession>W9DTC9</accession>
<evidence type="ECO:0000259" key="1">
    <source>
        <dbReference type="Pfam" id="PF07705"/>
    </source>
</evidence>
<proteinExistence type="predicted"/>
<feature type="domain" description="CARDB" evidence="1">
    <location>
        <begin position="411"/>
        <end position="499"/>
    </location>
</feature>
<evidence type="ECO:0000259" key="2">
    <source>
        <dbReference type="Pfam" id="PF13360"/>
    </source>
</evidence>